<evidence type="ECO:0000313" key="8">
    <source>
        <dbReference type="Proteomes" id="UP000053630"/>
    </source>
</evidence>
<protein>
    <recommendedName>
        <fullName evidence="2">separase</fullName>
        <ecNumber evidence="2">3.4.22.49</ecNumber>
    </recommendedName>
</protein>
<keyword evidence="4" id="KW-0159">Chromosome partition</keyword>
<comment type="catalytic activity">
    <reaction evidence="1">
        <text>All bonds known to be hydrolyzed by this endopeptidase have arginine in P1 and an acidic residue in P4. P6 is often occupied by an acidic residue or by a hydroxy-amino-acid residue, the phosphorylation of which enhances cleavage.</text>
        <dbReference type="EC" id="3.4.22.49"/>
    </reaction>
</comment>
<dbReference type="PANTHER" id="PTHR12792:SF0">
    <property type="entry name" value="SEPARIN"/>
    <property type="match status" value="1"/>
</dbReference>
<dbReference type="GO" id="GO:0006508">
    <property type="term" value="P:proteolysis"/>
    <property type="evidence" value="ECO:0007669"/>
    <property type="project" value="InterPro"/>
</dbReference>
<dbReference type="KEGG" id="fme:FOMMEDRAFT_171563"/>
<feature type="compositionally biased region" description="Polar residues" evidence="5">
    <location>
        <begin position="865"/>
        <end position="887"/>
    </location>
</feature>
<feature type="region of interest" description="Disordered" evidence="5">
    <location>
        <begin position="28"/>
        <end position="55"/>
    </location>
</feature>
<reference evidence="8" key="1">
    <citation type="journal article" date="2012" name="Science">
        <title>The Paleozoic origin of enzymatic lignin decomposition reconstructed from 31 fungal genomes.</title>
        <authorList>
            <person name="Floudas D."/>
            <person name="Binder M."/>
            <person name="Riley R."/>
            <person name="Barry K."/>
            <person name="Blanchette R.A."/>
            <person name="Henrissat B."/>
            <person name="Martinez A.T."/>
            <person name="Otillar R."/>
            <person name="Spatafora J.W."/>
            <person name="Yadav J.S."/>
            <person name="Aerts A."/>
            <person name="Benoit I."/>
            <person name="Boyd A."/>
            <person name="Carlson A."/>
            <person name="Copeland A."/>
            <person name="Coutinho P.M."/>
            <person name="de Vries R.P."/>
            <person name="Ferreira P."/>
            <person name="Findley K."/>
            <person name="Foster B."/>
            <person name="Gaskell J."/>
            <person name="Glotzer D."/>
            <person name="Gorecki P."/>
            <person name="Heitman J."/>
            <person name="Hesse C."/>
            <person name="Hori C."/>
            <person name="Igarashi K."/>
            <person name="Jurgens J.A."/>
            <person name="Kallen N."/>
            <person name="Kersten P."/>
            <person name="Kohler A."/>
            <person name="Kuees U."/>
            <person name="Kumar T.K.A."/>
            <person name="Kuo A."/>
            <person name="LaButti K."/>
            <person name="Larrondo L.F."/>
            <person name="Lindquist E."/>
            <person name="Ling A."/>
            <person name="Lombard V."/>
            <person name="Lucas S."/>
            <person name="Lundell T."/>
            <person name="Martin R."/>
            <person name="McLaughlin D.J."/>
            <person name="Morgenstern I."/>
            <person name="Morin E."/>
            <person name="Murat C."/>
            <person name="Nagy L.G."/>
            <person name="Nolan M."/>
            <person name="Ohm R.A."/>
            <person name="Patyshakuliyeva A."/>
            <person name="Rokas A."/>
            <person name="Ruiz-Duenas F.J."/>
            <person name="Sabat G."/>
            <person name="Salamov A."/>
            <person name="Samejima M."/>
            <person name="Schmutz J."/>
            <person name="Slot J.C."/>
            <person name="St John F."/>
            <person name="Stenlid J."/>
            <person name="Sun H."/>
            <person name="Sun S."/>
            <person name="Syed K."/>
            <person name="Tsang A."/>
            <person name="Wiebenga A."/>
            <person name="Young D."/>
            <person name="Pisabarro A."/>
            <person name="Eastwood D.C."/>
            <person name="Martin F."/>
            <person name="Cullen D."/>
            <person name="Grigoriev I.V."/>
            <person name="Hibbett D.S."/>
        </authorList>
    </citation>
    <scope>NUCLEOTIDE SEQUENCE [LARGE SCALE GENOMIC DNA]</scope>
    <source>
        <strain evidence="8">MF3/22</strain>
    </source>
</reference>
<dbReference type="GO" id="GO:0072686">
    <property type="term" value="C:mitotic spindle"/>
    <property type="evidence" value="ECO:0007669"/>
    <property type="project" value="TreeGrafter"/>
</dbReference>
<dbReference type="RefSeq" id="XP_007272050.1">
    <property type="nucleotide sequence ID" value="XM_007271988.1"/>
</dbReference>
<organism evidence="7 8">
    <name type="scientific">Fomitiporia mediterranea (strain MF3/22)</name>
    <name type="common">Grapevine white-rot fungus</name>
    <dbReference type="NCBI Taxonomy" id="694068"/>
    <lineage>
        <taxon>Eukaryota</taxon>
        <taxon>Fungi</taxon>
        <taxon>Dikarya</taxon>
        <taxon>Basidiomycota</taxon>
        <taxon>Agaricomycotina</taxon>
        <taxon>Agaricomycetes</taxon>
        <taxon>Hymenochaetales</taxon>
        <taxon>Hymenochaetaceae</taxon>
        <taxon>Fomitiporia</taxon>
    </lineage>
</organism>
<dbReference type="InterPro" id="IPR005314">
    <property type="entry name" value="Peptidase_C50"/>
</dbReference>
<feature type="compositionally biased region" description="Polar residues" evidence="5">
    <location>
        <begin position="37"/>
        <end position="51"/>
    </location>
</feature>
<dbReference type="GO" id="GO:0004197">
    <property type="term" value="F:cysteine-type endopeptidase activity"/>
    <property type="evidence" value="ECO:0007669"/>
    <property type="project" value="InterPro"/>
</dbReference>
<proteinExistence type="predicted"/>
<dbReference type="Proteomes" id="UP000053630">
    <property type="component" value="Unassembled WGS sequence"/>
</dbReference>
<evidence type="ECO:0000256" key="4">
    <source>
        <dbReference type="ARBA" id="ARBA00022829"/>
    </source>
</evidence>
<dbReference type="GO" id="GO:0005737">
    <property type="term" value="C:cytoplasm"/>
    <property type="evidence" value="ECO:0007669"/>
    <property type="project" value="TreeGrafter"/>
</dbReference>
<sequence>MATTRTKRVLLSRSNDVDRLASKLGSRLKISDVPNKGSGTQARKGTSSKAISTPEESKVAAMKSVNTVLQSLASLPAGKGISSRSTVSSTVASGRAALNILRNLNPGLIDTERAALSMVGKLLAHNAYETSATILSEIQRHLPTFYDHEVTPTSLQAPISLLHLPLPISSLDPPIQACVQTYFSHAFSVCAQTVSTRADCFEAYCDALDGPSSLHSWVRFLTAVPPKSLDGLFRRAYIALTTSFASPPNPQLNVLKIRFYALRILLLSNELDLTPFWEQCIKYATSYARNMDGNEEEDKKIMALLTCFANIANAADGRREGKGWLAFCEYWLALARRVRLIVKIDFLNCANSPVKAKDMRSLNLITEYISSAASSSSDTSHSITRACATLTKVAALLDQNGDIDEQRLSTMTDGAISDLRTVQSQPTDAIRDGKLLRVVERCRRACLKTLSRPESGASERGCIIRLIDAFVTFLEHMSVVLTTGAERTDAVVSSLDTLFQLATSVFDCRRAETCDTAYDYLIRGLQLTERTLPHASKDKRPAANYLRCLSGAFANLAGSLYKEERHGIAIRFLTQACPLSSRATEYFSESSPVDTTAGSEKDQGAWSTHRTQVYRRWELLGVCYAKTGDRRLAFDAFVQGVVTYPFENEDPSWDFELPPSLANAVDRLTHLAVVDLRLAPAEASLLVPLRASGVLPSILGSILLRQACSLPERSKPLVRAAVTHFLAEALDVYDTVRFPLRRTQTLALVLEHSYYGSEKDSDMDGLRIQDMIRGTEKLLSEKAKVGEDGAFVHLRRYYRVKISLWAVLHAHRIGESAEAVTRHAQNALDAMKTLTVEPVGTTSTKERAADRSRKTTATRVRARSKSSTAQRNAGAAANQSTRSNTARRSPKTPYDANDTAIRTSPSPHNAKHELTASERTSLAELIIMVAELSHITGFTLERLQLLGYLRLLFEKAGETTSESFLFISSLIAYDLLRLGKLTLASKILAPIAEELCEAKPIPSAVLILLRYAEVLAISGEIPESITMYEKAHQLCMDLPAEDDGRGVSTLSRIRARAVLLERVAAASSVFAVILEAKNEPENSLKSLLQSLRLLNRATETLARLHPSQKPDNLSDPFAMSEVKTALPDTVNIEDKKLTAVRLPQPQVQLDALEWRIANALLQTQLALVHSYALRGSVRESEYFEQQAEEFARTLGGSAMTARALIQKAELQLTMGSLDDVQKSFEEAKHLLEDRTDLEKVDLHRAVGDHLILHAKESDADSEFTQAVNLLAETKQTFEAVDEIALRTAKSDAEKIFAPVLQAKILRQQVWLLRDTIGETYEQLLEELYALPQLAHVEVHVNPFLGRLALYDIHERFRAEMSLGSLAESTIALPMGMTCEKSLLQAPPQDIVDALQQADEHYISDLSRFSGRGFVYDVRATAIAAARISIYEASLGIAFEDSPAFASRLLGKFLSELIDAIPYKFPDPMNQDDMRWPSESPTTSRRRCANPKGRGIFDDLSDEDDEESVDDNRLRQYWDYVLKRHKSAEFIQSGCSTSDIDALPSNWMVITISLTDDKGALLISRQRPHYKPMVFCVPLKGRHEDDEDGHFTFEDAMTELKDIIRLKDEGVKGVTQIKSDDKEAKIAWWESRRELDQRMKDFVENIEFCWLGAFKTILSQPTRIPPDAITSFRTRLEKVFKGILGSHEKKSKKAKLRLETSLLELFAALPPTCKDEELQDLVYFVLDLYHFHGLPVALAEIDMDVVVVDLRSALEEFHAKNGKYVSPEEDAHTFLVLDKNLQAIPWESIPVLRGRNVSRVPSVAFILDRLALARSQRGLPLDSSENSDDEEDEKIDRIQVNPSKGYYVLNPSGDLAGTEGRFRSWAKDLRKVGWDGIIGQIPSEQQFLNALSRKDLVVYFGHGGAEQYARSHKIRHLQRCAATMLWGCSSGALHDMGEFDRIGTPNNYMLAGCPSLVANLWDVTDRDIDKFAQSVFNKLRLDPSGVKAWKEGERGGQNGKMMSVVAAVAQSRDMCKLKYLTGAAVVVYGIPYYL</sequence>
<name>R7SFX1_FOMME</name>
<feature type="compositionally biased region" description="Basic and acidic residues" evidence="5">
    <location>
        <begin position="844"/>
        <end position="853"/>
    </location>
</feature>
<dbReference type="GO" id="GO:0005634">
    <property type="term" value="C:nucleus"/>
    <property type="evidence" value="ECO:0007669"/>
    <property type="project" value="InterPro"/>
</dbReference>
<evidence type="ECO:0000256" key="3">
    <source>
        <dbReference type="ARBA" id="ARBA00022801"/>
    </source>
</evidence>
<dbReference type="InterPro" id="IPR011990">
    <property type="entry name" value="TPR-like_helical_dom_sf"/>
</dbReference>
<feature type="domain" description="Peptidase C50" evidence="6">
    <location>
        <begin position="1841"/>
        <end position="1938"/>
    </location>
</feature>
<dbReference type="EC" id="3.4.22.49" evidence="2"/>
<dbReference type="OrthoDB" id="10255632at2759"/>
<evidence type="ECO:0000256" key="1">
    <source>
        <dbReference type="ARBA" id="ARBA00000451"/>
    </source>
</evidence>
<dbReference type="EMBL" id="JH717986">
    <property type="protein sequence ID" value="EJC97616.1"/>
    <property type="molecule type" value="Genomic_DNA"/>
</dbReference>
<dbReference type="GeneID" id="18677349"/>
<dbReference type="PROSITE" id="PS51700">
    <property type="entry name" value="SEPARIN"/>
    <property type="match status" value="1"/>
</dbReference>
<evidence type="ECO:0000259" key="6">
    <source>
        <dbReference type="PROSITE" id="PS51700"/>
    </source>
</evidence>
<dbReference type="InterPro" id="IPR030397">
    <property type="entry name" value="SEPARIN_core_dom"/>
</dbReference>
<feature type="region of interest" description="Disordered" evidence="5">
    <location>
        <begin position="836"/>
        <end position="914"/>
    </location>
</feature>
<dbReference type="PANTHER" id="PTHR12792">
    <property type="entry name" value="EXTRA SPINDLE POLES 1-RELATED"/>
    <property type="match status" value="1"/>
</dbReference>
<dbReference type="SUPFAM" id="SSF48452">
    <property type="entry name" value="TPR-like"/>
    <property type="match status" value="1"/>
</dbReference>
<evidence type="ECO:0000313" key="7">
    <source>
        <dbReference type="EMBL" id="EJC97616.1"/>
    </source>
</evidence>
<dbReference type="OMA" id="VAFCEYW"/>
<dbReference type="GO" id="GO:0051307">
    <property type="term" value="P:meiotic chromosome separation"/>
    <property type="evidence" value="ECO:0007669"/>
    <property type="project" value="TreeGrafter"/>
</dbReference>
<feature type="compositionally biased region" description="Basic residues" evidence="5">
    <location>
        <begin position="854"/>
        <end position="864"/>
    </location>
</feature>
<dbReference type="GO" id="GO:0044732">
    <property type="term" value="C:mitotic spindle pole body"/>
    <property type="evidence" value="ECO:0007669"/>
    <property type="project" value="TreeGrafter"/>
</dbReference>
<dbReference type="eggNOG" id="KOG1849">
    <property type="taxonomic scope" value="Eukaryota"/>
</dbReference>
<evidence type="ECO:0000256" key="2">
    <source>
        <dbReference type="ARBA" id="ARBA00012489"/>
    </source>
</evidence>
<keyword evidence="3" id="KW-0378">Hydrolase</keyword>
<gene>
    <name evidence="7" type="ORF">FOMMEDRAFT_171563</name>
</gene>
<accession>R7SFX1</accession>
<dbReference type="Pfam" id="PF03568">
    <property type="entry name" value="Separin_C"/>
    <property type="match status" value="1"/>
</dbReference>
<feature type="region of interest" description="Disordered" evidence="5">
    <location>
        <begin position="1470"/>
        <end position="1505"/>
    </location>
</feature>
<evidence type="ECO:0000256" key="5">
    <source>
        <dbReference type="SAM" id="MobiDB-lite"/>
    </source>
</evidence>
<keyword evidence="8" id="KW-1185">Reference proteome</keyword>